<dbReference type="SUPFAM" id="SSF47384">
    <property type="entry name" value="Homodimeric domain of signal transducing histidine kinase"/>
    <property type="match status" value="1"/>
</dbReference>
<dbReference type="NCBIfam" id="TIGR00229">
    <property type="entry name" value="sensory_box"/>
    <property type="match status" value="1"/>
</dbReference>
<evidence type="ECO:0000313" key="14">
    <source>
        <dbReference type="EMBL" id="PRQ03764.1"/>
    </source>
</evidence>
<dbReference type="Pfam" id="PF00512">
    <property type="entry name" value="HisKA"/>
    <property type="match status" value="1"/>
</dbReference>
<dbReference type="Gene3D" id="3.30.450.20">
    <property type="entry name" value="PAS domain"/>
    <property type="match status" value="1"/>
</dbReference>
<dbReference type="PROSITE" id="PS50109">
    <property type="entry name" value="HIS_KIN"/>
    <property type="match status" value="1"/>
</dbReference>
<dbReference type="SMART" id="SM00388">
    <property type="entry name" value="HisKA"/>
    <property type="match status" value="1"/>
</dbReference>
<evidence type="ECO:0000256" key="1">
    <source>
        <dbReference type="ARBA" id="ARBA00000085"/>
    </source>
</evidence>
<dbReference type="InterPro" id="IPR013767">
    <property type="entry name" value="PAS_fold"/>
</dbReference>
<dbReference type="InterPro" id="IPR036097">
    <property type="entry name" value="HisK_dim/P_sf"/>
</dbReference>
<evidence type="ECO:0000259" key="12">
    <source>
        <dbReference type="PROSITE" id="PS50112"/>
    </source>
</evidence>
<evidence type="ECO:0000256" key="5">
    <source>
        <dbReference type="ARBA" id="ARBA00022741"/>
    </source>
</evidence>
<dbReference type="RefSeq" id="WP_106092124.1">
    <property type="nucleotide sequence ID" value="NZ_PVNL01000107.1"/>
</dbReference>
<dbReference type="InterPro" id="IPR003594">
    <property type="entry name" value="HATPase_dom"/>
</dbReference>
<dbReference type="CDD" id="cd00130">
    <property type="entry name" value="PAS"/>
    <property type="match status" value="1"/>
</dbReference>
<dbReference type="CDD" id="cd00082">
    <property type="entry name" value="HisKA"/>
    <property type="match status" value="1"/>
</dbReference>
<evidence type="ECO:0000256" key="6">
    <source>
        <dbReference type="ARBA" id="ARBA00022777"/>
    </source>
</evidence>
<dbReference type="PROSITE" id="PS50113">
    <property type="entry name" value="PAC"/>
    <property type="match status" value="1"/>
</dbReference>
<dbReference type="PROSITE" id="PS50110">
    <property type="entry name" value="RESPONSE_REGULATORY"/>
    <property type="match status" value="1"/>
</dbReference>
<dbReference type="InterPro" id="IPR004358">
    <property type="entry name" value="Sig_transdc_His_kin-like_C"/>
</dbReference>
<name>A0A2S9YF73_9BACT</name>
<dbReference type="PANTHER" id="PTHR43065">
    <property type="entry name" value="SENSOR HISTIDINE KINASE"/>
    <property type="match status" value="1"/>
</dbReference>
<evidence type="ECO:0000259" key="11">
    <source>
        <dbReference type="PROSITE" id="PS50110"/>
    </source>
</evidence>
<keyword evidence="3 9" id="KW-0597">Phosphoprotein</keyword>
<feature type="domain" description="PAS" evidence="12">
    <location>
        <begin position="108"/>
        <end position="177"/>
    </location>
</feature>
<dbReference type="SUPFAM" id="SSF52172">
    <property type="entry name" value="CheY-like"/>
    <property type="match status" value="1"/>
</dbReference>
<dbReference type="OrthoDB" id="9761263at2"/>
<dbReference type="GO" id="GO:0006355">
    <property type="term" value="P:regulation of DNA-templated transcription"/>
    <property type="evidence" value="ECO:0007669"/>
    <property type="project" value="InterPro"/>
</dbReference>
<dbReference type="InterPro" id="IPR035965">
    <property type="entry name" value="PAS-like_dom_sf"/>
</dbReference>
<feature type="domain" description="PAC" evidence="13">
    <location>
        <begin position="181"/>
        <end position="233"/>
    </location>
</feature>
<evidence type="ECO:0000256" key="2">
    <source>
        <dbReference type="ARBA" id="ARBA00012438"/>
    </source>
</evidence>
<dbReference type="InterPro" id="IPR011006">
    <property type="entry name" value="CheY-like_superfamily"/>
</dbReference>
<dbReference type="Gene3D" id="3.40.50.2300">
    <property type="match status" value="1"/>
</dbReference>
<dbReference type="GO" id="GO:0000155">
    <property type="term" value="F:phosphorelay sensor kinase activity"/>
    <property type="evidence" value="ECO:0007669"/>
    <property type="project" value="InterPro"/>
</dbReference>
<reference evidence="14 15" key="1">
    <citation type="submission" date="2018-03" db="EMBL/GenBank/DDBJ databases">
        <title>Draft Genome Sequences of the Obligatory Marine Myxobacteria Enhygromyxa salina SWB007.</title>
        <authorList>
            <person name="Poehlein A."/>
            <person name="Moghaddam J.A."/>
            <person name="Harms H."/>
            <person name="Alanjari M."/>
            <person name="Koenig G.M."/>
            <person name="Daniel R."/>
            <person name="Schaeberle T.F."/>
        </authorList>
    </citation>
    <scope>NUCLEOTIDE SEQUENCE [LARGE SCALE GENOMIC DNA]</scope>
    <source>
        <strain evidence="14 15">SWB007</strain>
    </source>
</reference>
<comment type="catalytic activity">
    <reaction evidence="1">
        <text>ATP + protein L-histidine = ADP + protein N-phospho-L-histidine.</text>
        <dbReference type="EC" id="2.7.13.3"/>
    </reaction>
</comment>
<evidence type="ECO:0000256" key="3">
    <source>
        <dbReference type="ARBA" id="ARBA00022553"/>
    </source>
</evidence>
<dbReference type="InterPro" id="IPR005467">
    <property type="entry name" value="His_kinase_dom"/>
</dbReference>
<evidence type="ECO:0000259" key="13">
    <source>
        <dbReference type="PROSITE" id="PS50113"/>
    </source>
</evidence>
<dbReference type="SUPFAM" id="SSF55785">
    <property type="entry name" value="PYP-like sensor domain (PAS domain)"/>
    <property type="match status" value="1"/>
</dbReference>
<feature type="domain" description="Histidine kinase" evidence="10">
    <location>
        <begin position="246"/>
        <end position="465"/>
    </location>
</feature>
<evidence type="ECO:0000256" key="8">
    <source>
        <dbReference type="ARBA" id="ARBA00023012"/>
    </source>
</evidence>
<keyword evidence="4" id="KW-0808">Transferase</keyword>
<dbReference type="Proteomes" id="UP000238823">
    <property type="component" value="Unassembled WGS sequence"/>
</dbReference>
<accession>A0A2S9YF73</accession>
<dbReference type="Gene3D" id="1.10.287.130">
    <property type="match status" value="1"/>
</dbReference>
<dbReference type="SMART" id="SM00448">
    <property type="entry name" value="REC"/>
    <property type="match status" value="1"/>
</dbReference>
<dbReference type="SUPFAM" id="SSF55874">
    <property type="entry name" value="ATPase domain of HSP90 chaperone/DNA topoisomerase II/histidine kinase"/>
    <property type="match status" value="1"/>
</dbReference>
<keyword evidence="6" id="KW-0418">Kinase</keyword>
<feature type="domain" description="Response regulatory" evidence="11">
    <location>
        <begin position="484"/>
        <end position="611"/>
    </location>
</feature>
<dbReference type="InterPro" id="IPR000700">
    <property type="entry name" value="PAS-assoc_C"/>
</dbReference>
<evidence type="ECO:0000256" key="9">
    <source>
        <dbReference type="PROSITE-ProRule" id="PRU00169"/>
    </source>
</evidence>
<dbReference type="AlphaFoldDB" id="A0A2S9YF73"/>
<evidence type="ECO:0000256" key="7">
    <source>
        <dbReference type="ARBA" id="ARBA00022840"/>
    </source>
</evidence>
<keyword evidence="5" id="KW-0547">Nucleotide-binding</keyword>
<comment type="caution">
    <text evidence="14">The sequence shown here is derived from an EMBL/GenBank/DDBJ whole genome shotgun (WGS) entry which is preliminary data.</text>
</comment>
<dbReference type="PANTHER" id="PTHR43065:SF42">
    <property type="entry name" value="TWO-COMPONENT SENSOR PPRA"/>
    <property type="match status" value="1"/>
</dbReference>
<organism evidence="14 15">
    <name type="scientific">Enhygromyxa salina</name>
    <dbReference type="NCBI Taxonomy" id="215803"/>
    <lineage>
        <taxon>Bacteria</taxon>
        <taxon>Pseudomonadati</taxon>
        <taxon>Myxococcota</taxon>
        <taxon>Polyangia</taxon>
        <taxon>Nannocystales</taxon>
        <taxon>Nannocystaceae</taxon>
        <taxon>Enhygromyxa</taxon>
    </lineage>
</organism>
<dbReference type="PRINTS" id="PR00344">
    <property type="entry name" value="BCTRLSENSOR"/>
</dbReference>
<dbReference type="CDD" id="cd17546">
    <property type="entry name" value="REC_hyHK_CKI1_RcsC-like"/>
    <property type="match status" value="1"/>
</dbReference>
<sequence>MRVGSTQHDVGICLLDADGAVLEFDADFARIVELPWASVSVGRVLSELVRWAPPLPLPSGAATSVQQDLGDARVELVIRTATTGPVAYCVSAERKHTETVLARQLRVARQTLDSVIEASPLAILTVDERQRVVMWNRAAERTFGWTREEILGRPYPLVPEDERPEFEELFDKVVLRGSGFTGVESTRLRKDGSRVETRMHTAPLRDAEERVTGAMAMLEDLTKTRLLEEKVRHSQKMEAVGRLAGGIAHDFNNLLTVVFGAGELLSLDRTLSPSSRERVSEILGVAQSARELVAQLMTFSRRQVVRPQVIDLNERLRESGKLLRRLIGHDITLEFDVPDIPAWVRLDPSQLDQVLVNLAVNAADAMPQGGFLRYSSSVRELSVAAEPLAAGRYACLEVRDSGTGIAADILPQIFEPFFTTKGAGSGTGLGLANVYGVARQSGGNVEVESEAGRGACFRVHLPLVRRPLTRTHSGPHAVPRGSENILLVEDNAGVRVTMTKTLQALGYTVTAACDGVEALELFDAGLAVDLVLTDLSMPRMGGAEMAKRLAAQLAERLAEPSGAQPKGLPVMFMSGNLDVEDLRAQVEQGRAKFLQKPVSLRDLSQAVREVLDGLQLVHASVGP</sequence>
<evidence type="ECO:0000313" key="15">
    <source>
        <dbReference type="Proteomes" id="UP000238823"/>
    </source>
</evidence>
<dbReference type="Pfam" id="PF00989">
    <property type="entry name" value="PAS"/>
    <property type="match status" value="1"/>
</dbReference>
<dbReference type="EC" id="2.7.13.3" evidence="2"/>
<dbReference type="SMART" id="SM00387">
    <property type="entry name" value="HATPase_c"/>
    <property type="match status" value="1"/>
</dbReference>
<dbReference type="Pfam" id="PF02518">
    <property type="entry name" value="HATPase_c"/>
    <property type="match status" value="1"/>
</dbReference>
<protein>
    <recommendedName>
        <fullName evidence="2">histidine kinase</fullName>
        <ecNumber evidence="2">2.7.13.3</ecNumber>
    </recommendedName>
</protein>
<evidence type="ECO:0000256" key="4">
    <source>
        <dbReference type="ARBA" id="ARBA00022679"/>
    </source>
</evidence>
<proteinExistence type="predicted"/>
<dbReference type="EMBL" id="PVNL01000107">
    <property type="protein sequence ID" value="PRQ03764.1"/>
    <property type="molecule type" value="Genomic_DNA"/>
</dbReference>
<keyword evidence="7" id="KW-0067">ATP-binding</keyword>
<dbReference type="InterPro" id="IPR000014">
    <property type="entry name" value="PAS"/>
</dbReference>
<evidence type="ECO:0000259" key="10">
    <source>
        <dbReference type="PROSITE" id="PS50109"/>
    </source>
</evidence>
<dbReference type="SMART" id="SM00091">
    <property type="entry name" value="PAS"/>
    <property type="match status" value="1"/>
</dbReference>
<dbReference type="InterPro" id="IPR003661">
    <property type="entry name" value="HisK_dim/P_dom"/>
</dbReference>
<dbReference type="GO" id="GO:0005524">
    <property type="term" value="F:ATP binding"/>
    <property type="evidence" value="ECO:0007669"/>
    <property type="project" value="UniProtKB-KW"/>
</dbReference>
<feature type="modified residue" description="4-aspartylphosphate" evidence="9">
    <location>
        <position position="534"/>
    </location>
</feature>
<dbReference type="InterPro" id="IPR001789">
    <property type="entry name" value="Sig_transdc_resp-reg_receiver"/>
</dbReference>
<gene>
    <name evidence="14" type="ORF">ENSA7_52310</name>
</gene>
<dbReference type="PROSITE" id="PS50112">
    <property type="entry name" value="PAS"/>
    <property type="match status" value="1"/>
</dbReference>
<dbReference type="Gene3D" id="3.30.565.10">
    <property type="entry name" value="Histidine kinase-like ATPase, C-terminal domain"/>
    <property type="match status" value="1"/>
</dbReference>
<dbReference type="InterPro" id="IPR036890">
    <property type="entry name" value="HATPase_C_sf"/>
</dbReference>
<dbReference type="Pfam" id="PF00072">
    <property type="entry name" value="Response_reg"/>
    <property type="match status" value="1"/>
</dbReference>
<keyword evidence="8" id="KW-0902">Two-component regulatory system</keyword>